<reference evidence="3" key="1">
    <citation type="journal article" date="2011" name="Nature">
        <title>Genome sequence and analysis of the tuber crop potato.</title>
        <authorList>
            <consortium name="The Potato Genome Sequencing Consortium"/>
        </authorList>
    </citation>
    <scope>NUCLEOTIDE SEQUENCE [LARGE SCALE GENOMIC DNA]</scope>
    <source>
        <strain evidence="3">cv. DM1-3 516 R44</strain>
    </source>
</reference>
<dbReference type="HOGENOM" id="CLU_028647_6_0_1"/>
<reference evidence="2" key="2">
    <citation type="submission" date="2015-06" db="UniProtKB">
        <authorList>
            <consortium name="EnsemblPlants"/>
        </authorList>
    </citation>
    <scope>IDENTIFICATION</scope>
    <source>
        <strain evidence="2">DM1-3 516 R44</strain>
    </source>
</reference>
<evidence type="ECO:0000313" key="2">
    <source>
        <dbReference type="EnsemblPlants" id="PGSC0003DMT400087721"/>
    </source>
</evidence>
<dbReference type="Gramene" id="PGSC0003DMT400087721">
    <property type="protein sequence ID" value="PGSC0003DMT400087721"/>
    <property type="gene ID" value="PGSC0003DMG400037292"/>
</dbReference>
<accession>M1DEE8</accession>
<proteinExistence type="predicted"/>
<feature type="region of interest" description="Disordered" evidence="1">
    <location>
        <begin position="149"/>
        <end position="175"/>
    </location>
</feature>
<dbReference type="Proteomes" id="UP000011115">
    <property type="component" value="Unassembled WGS sequence"/>
</dbReference>
<evidence type="ECO:0000256" key="1">
    <source>
        <dbReference type="SAM" id="MobiDB-lite"/>
    </source>
</evidence>
<keyword evidence="3" id="KW-1185">Reference proteome</keyword>
<name>M1DEE8_SOLTU</name>
<dbReference type="InParanoid" id="M1DEE8"/>
<dbReference type="AlphaFoldDB" id="M1DEE8"/>
<evidence type="ECO:0008006" key="4">
    <source>
        <dbReference type="Google" id="ProtNLM"/>
    </source>
</evidence>
<sequence length="175" mass="18050">MVWCRGLRTPSTVRRSTHRPWMVPVDPSYAPKFFPSAASMAPSSSRSTPQLGAIVVPLARAELASLWANVDAILATPTVEPQAAPTALADDTVLDALFSGTAKEESAPTHTKGASSSAPAVEVPVVVRDVVSTIGGVVRVIESTTEGAMMDDVGTTDGDPTIVPAGSGKLDPPTC</sequence>
<dbReference type="PaxDb" id="4113-PGSC0003DMT400087721"/>
<organism evidence="2 3">
    <name type="scientific">Solanum tuberosum</name>
    <name type="common">Potato</name>
    <dbReference type="NCBI Taxonomy" id="4113"/>
    <lineage>
        <taxon>Eukaryota</taxon>
        <taxon>Viridiplantae</taxon>
        <taxon>Streptophyta</taxon>
        <taxon>Embryophyta</taxon>
        <taxon>Tracheophyta</taxon>
        <taxon>Spermatophyta</taxon>
        <taxon>Magnoliopsida</taxon>
        <taxon>eudicotyledons</taxon>
        <taxon>Gunneridae</taxon>
        <taxon>Pentapetalae</taxon>
        <taxon>asterids</taxon>
        <taxon>lamiids</taxon>
        <taxon>Solanales</taxon>
        <taxon>Solanaceae</taxon>
        <taxon>Solanoideae</taxon>
        <taxon>Solaneae</taxon>
        <taxon>Solanum</taxon>
    </lineage>
</organism>
<dbReference type="EnsemblPlants" id="PGSC0003DMT400087721">
    <property type="protein sequence ID" value="PGSC0003DMT400087721"/>
    <property type="gene ID" value="PGSC0003DMG400037292"/>
</dbReference>
<evidence type="ECO:0000313" key="3">
    <source>
        <dbReference type="Proteomes" id="UP000011115"/>
    </source>
</evidence>
<protein>
    <recommendedName>
        <fullName evidence="4">Integrase core domain containing protein</fullName>
    </recommendedName>
</protein>